<name>A0A133NA27_9FUSO</name>
<feature type="transmembrane region" description="Helical" evidence="8">
    <location>
        <begin position="112"/>
        <end position="138"/>
    </location>
</feature>
<comment type="similarity">
    <text evidence="6">Belongs to the exbB/tolQ family.</text>
</comment>
<keyword evidence="7" id="KW-0175">Coiled coil</keyword>
<evidence type="ECO:0000256" key="1">
    <source>
        <dbReference type="ARBA" id="ARBA00004651"/>
    </source>
</evidence>
<keyword evidence="4 8" id="KW-1133">Transmembrane helix</keyword>
<evidence type="ECO:0000259" key="9">
    <source>
        <dbReference type="Pfam" id="PF01618"/>
    </source>
</evidence>
<evidence type="ECO:0000256" key="5">
    <source>
        <dbReference type="ARBA" id="ARBA00023136"/>
    </source>
</evidence>
<dbReference type="InterPro" id="IPR050790">
    <property type="entry name" value="ExbB/TolQ_transport"/>
</dbReference>
<dbReference type="Pfam" id="PF01618">
    <property type="entry name" value="MotA_ExbB"/>
    <property type="match status" value="1"/>
</dbReference>
<comment type="caution">
    <text evidence="10">The sequence shown here is derived from an EMBL/GenBank/DDBJ whole genome shotgun (WGS) entry which is preliminary data.</text>
</comment>
<dbReference type="STRING" id="134605.HMPREF3206_01594"/>
<keyword evidence="5 8" id="KW-0472">Membrane</keyword>
<evidence type="ECO:0000313" key="11">
    <source>
        <dbReference type="Proteomes" id="UP000070617"/>
    </source>
</evidence>
<feature type="domain" description="MotA/TolQ/ExbB proton channel" evidence="9">
    <location>
        <begin position="77"/>
        <end position="191"/>
    </location>
</feature>
<dbReference type="PANTHER" id="PTHR30625:SF11">
    <property type="entry name" value="MOTA_TOLQ_EXBB PROTON CHANNEL DOMAIN-CONTAINING PROTEIN"/>
    <property type="match status" value="1"/>
</dbReference>
<gene>
    <name evidence="10" type="ORF">HMPREF3206_01594</name>
</gene>
<keyword evidence="6" id="KW-0813">Transport</keyword>
<feature type="transmembrane region" description="Helical" evidence="8">
    <location>
        <begin position="158"/>
        <end position="179"/>
    </location>
</feature>
<dbReference type="InterPro" id="IPR002898">
    <property type="entry name" value="MotA_ExbB_proton_chnl"/>
</dbReference>
<evidence type="ECO:0000256" key="2">
    <source>
        <dbReference type="ARBA" id="ARBA00022475"/>
    </source>
</evidence>
<dbReference type="PANTHER" id="PTHR30625">
    <property type="entry name" value="PROTEIN TOLQ"/>
    <property type="match status" value="1"/>
</dbReference>
<evidence type="ECO:0000256" key="6">
    <source>
        <dbReference type="RuleBase" id="RU004057"/>
    </source>
</evidence>
<keyword evidence="3 8" id="KW-0812">Transmembrane</keyword>
<accession>A0A133NA27</accession>
<comment type="subcellular location">
    <subcellularLocation>
        <location evidence="1">Cell membrane</location>
        <topology evidence="1">Multi-pass membrane protein</topology>
    </subcellularLocation>
    <subcellularLocation>
        <location evidence="6">Membrane</location>
        <topology evidence="6">Multi-pass membrane protein</topology>
    </subcellularLocation>
</comment>
<feature type="coiled-coil region" evidence="7">
    <location>
        <begin position="33"/>
        <end position="60"/>
    </location>
</feature>
<reference evidence="11" key="1">
    <citation type="submission" date="2016-01" db="EMBL/GenBank/DDBJ databases">
        <authorList>
            <person name="Mitreva M."/>
            <person name="Pepin K.H."/>
            <person name="Mihindukulasuriya K.A."/>
            <person name="Fulton R."/>
            <person name="Fronick C."/>
            <person name="O'Laughlin M."/>
            <person name="Miner T."/>
            <person name="Herter B."/>
            <person name="Rosa B.A."/>
            <person name="Cordes M."/>
            <person name="Tomlinson C."/>
            <person name="Wollam A."/>
            <person name="Palsikar V.B."/>
            <person name="Mardis E.R."/>
            <person name="Wilson R.K."/>
        </authorList>
    </citation>
    <scope>NUCLEOTIDE SEQUENCE [LARGE SCALE GENOMIC DNA]</scope>
    <source>
        <strain evidence="11">CMW8396</strain>
    </source>
</reference>
<feature type="transmembrane region" description="Helical" evidence="8">
    <location>
        <begin position="6"/>
        <end position="26"/>
    </location>
</feature>
<dbReference type="GO" id="GO:0005886">
    <property type="term" value="C:plasma membrane"/>
    <property type="evidence" value="ECO:0007669"/>
    <property type="project" value="UniProtKB-SubCell"/>
</dbReference>
<dbReference type="EMBL" id="LRPX01000083">
    <property type="protein sequence ID" value="KXA13136.1"/>
    <property type="molecule type" value="Genomic_DNA"/>
</dbReference>
<dbReference type="Proteomes" id="UP000070617">
    <property type="component" value="Unassembled WGS sequence"/>
</dbReference>
<protein>
    <submittedName>
        <fullName evidence="10">Transporter, MotA/TolQ/ExbB proton channel family protein</fullName>
    </submittedName>
</protein>
<dbReference type="PATRIC" id="fig|134605.3.peg.1573"/>
<evidence type="ECO:0000256" key="7">
    <source>
        <dbReference type="SAM" id="Coils"/>
    </source>
</evidence>
<evidence type="ECO:0000313" key="10">
    <source>
        <dbReference type="EMBL" id="KXA13136.1"/>
    </source>
</evidence>
<sequence length="203" mass="22731">MQFMKIGGLLMWFIFALGVMGLYAILERTVYFTVKERNSIANLNKKLKDLLEKNKIKEAIVYLNSNKSSSARVLQAILIYGYKENKESLEALEEKGKEVAIQQLRYLERNMWLISVAAHVAPLVGLLGTVTGMIKAFQAVALYGTGDPAVLAKGISEALYTTAGGLFVAIPAMILYNYYNKKIDSIVSDIEQSSTELLNYFRR</sequence>
<evidence type="ECO:0000256" key="8">
    <source>
        <dbReference type="SAM" id="Phobius"/>
    </source>
</evidence>
<proteinExistence type="inferred from homology"/>
<dbReference type="RefSeq" id="WP_008801824.1">
    <property type="nucleotide sequence ID" value="NZ_KQ956568.1"/>
</dbReference>
<evidence type="ECO:0000256" key="3">
    <source>
        <dbReference type="ARBA" id="ARBA00022692"/>
    </source>
</evidence>
<keyword evidence="11" id="KW-1185">Reference proteome</keyword>
<dbReference type="AlphaFoldDB" id="A0A133NA27"/>
<organism evidence="10 11">
    <name type="scientific">Fusobacterium equinum</name>
    <dbReference type="NCBI Taxonomy" id="134605"/>
    <lineage>
        <taxon>Bacteria</taxon>
        <taxon>Fusobacteriati</taxon>
        <taxon>Fusobacteriota</taxon>
        <taxon>Fusobacteriia</taxon>
        <taxon>Fusobacteriales</taxon>
        <taxon>Fusobacteriaceae</taxon>
        <taxon>Fusobacterium</taxon>
    </lineage>
</organism>
<keyword evidence="6" id="KW-0653">Protein transport</keyword>
<evidence type="ECO:0000256" key="4">
    <source>
        <dbReference type="ARBA" id="ARBA00022989"/>
    </source>
</evidence>
<keyword evidence="2" id="KW-1003">Cell membrane</keyword>
<dbReference type="GO" id="GO:0017038">
    <property type="term" value="P:protein import"/>
    <property type="evidence" value="ECO:0007669"/>
    <property type="project" value="TreeGrafter"/>
</dbReference>